<gene>
    <name evidence="1" type="ORF">M378DRAFT_164189</name>
</gene>
<dbReference type="HOGENOM" id="CLU_2072433_0_0_1"/>
<evidence type="ECO:0000313" key="2">
    <source>
        <dbReference type="Proteomes" id="UP000054549"/>
    </source>
</evidence>
<dbReference type="OrthoDB" id="3232221at2759"/>
<accession>A0A0C2X4T8</accession>
<name>A0A0C2X4T8_AMAMK</name>
<reference evidence="1 2" key="1">
    <citation type="submission" date="2014-04" db="EMBL/GenBank/DDBJ databases">
        <title>Evolutionary Origins and Diversification of the Mycorrhizal Mutualists.</title>
        <authorList>
            <consortium name="DOE Joint Genome Institute"/>
            <consortium name="Mycorrhizal Genomics Consortium"/>
            <person name="Kohler A."/>
            <person name="Kuo A."/>
            <person name="Nagy L.G."/>
            <person name="Floudas D."/>
            <person name="Copeland A."/>
            <person name="Barry K.W."/>
            <person name="Cichocki N."/>
            <person name="Veneault-Fourrey C."/>
            <person name="LaButti K."/>
            <person name="Lindquist E.A."/>
            <person name="Lipzen A."/>
            <person name="Lundell T."/>
            <person name="Morin E."/>
            <person name="Murat C."/>
            <person name="Riley R."/>
            <person name="Ohm R."/>
            <person name="Sun H."/>
            <person name="Tunlid A."/>
            <person name="Henrissat B."/>
            <person name="Grigoriev I.V."/>
            <person name="Hibbett D.S."/>
            <person name="Martin F."/>
        </authorList>
    </citation>
    <scope>NUCLEOTIDE SEQUENCE [LARGE SCALE GENOMIC DNA]</scope>
    <source>
        <strain evidence="1 2">Koide BX008</strain>
    </source>
</reference>
<evidence type="ECO:0000313" key="1">
    <source>
        <dbReference type="EMBL" id="KIL63738.1"/>
    </source>
</evidence>
<keyword evidence="2" id="KW-1185">Reference proteome</keyword>
<dbReference type="AlphaFoldDB" id="A0A0C2X4T8"/>
<dbReference type="InParanoid" id="A0A0C2X4T8"/>
<proteinExistence type="predicted"/>
<dbReference type="Proteomes" id="UP000054549">
    <property type="component" value="Unassembled WGS sequence"/>
</dbReference>
<protein>
    <submittedName>
        <fullName evidence="1">Uncharacterized protein</fullName>
    </submittedName>
</protein>
<organism evidence="1 2">
    <name type="scientific">Amanita muscaria (strain Koide BX008)</name>
    <dbReference type="NCBI Taxonomy" id="946122"/>
    <lineage>
        <taxon>Eukaryota</taxon>
        <taxon>Fungi</taxon>
        <taxon>Dikarya</taxon>
        <taxon>Basidiomycota</taxon>
        <taxon>Agaricomycotina</taxon>
        <taxon>Agaricomycetes</taxon>
        <taxon>Agaricomycetidae</taxon>
        <taxon>Agaricales</taxon>
        <taxon>Pluteineae</taxon>
        <taxon>Amanitaceae</taxon>
        <taxon>Amanita</taxon>
    </lineage>
</organism>
<sequence length="139" mass="15088">MAIPQAIPLYDALQNIHEIKVKLAATDGALTKNVFSTSGAIQDIKLDTIRAAIGLVFTFLVQNLSAIKTTDPIAMAYPDIHHNLMDHTTRRNWLLNGYGTPAKIKWSEVADSIYNDVPTIENGIIAALKALGYENPSGG</sequence>
<dbReference type="EMBL" id="KN818256">
    <property type="protein sequence ID" value="KIL63738.1"/>
    <property type="molecule type" value="Genomic_DNA"/>
</dbReference>